<organism evidence="1 2">
    <name type="scientific">Spironucleus salmonicida</name>
    <dbReference type="NCBI Taxonomy" id="348837"/>
    <lineage>
        <taxon>Eukaryota</taxon>
        <taxon>Metamonada</taxon>
        <taxon>Diplomonadida</taxon>
        <taxon>Hexamitidae</taxon>
        <taxon>Hexamitinae</taxon>
        <taxon>Spironucleus</taxon>
    </lineage>
</organism>
<sequence length="105" mass="12729">MNLQKKLEIEEYNLPIAKDLMITPPIKSKQLDKQVTQFENTRHKTYYRLINESRKKRELFFNNIDDSLQVNIIRRPAVKEPEINKIKQNGQNLIKELSRKHLWRK</sequence>
<evidence type="ECO:0000313" key="1">
    <source>
        <dbReference type="EMBL" id="KAH0572571.1"/>
    </source>
</evidence>
<comment type="caution">
    <text evidence="1">The sequence shown here is derived from an EMBL/GenBank/DDBJ whole genome shotgun (WGS) entry which is preliminary data.</text>
</comment>
<dbReference type="EMBL" id="AUWU02000005">
    <property type="protein sequence ID" value="KAH0572571.1"/>
    <property type="molecule type" value="Genomic_DNA"/>
</dbReference>
<dbReference type="AlphaFoldDB" id="A0A9P8RXF7"/>
<evidence type="ECO:0000313" key="2">
    <source>
        <dbReference type="Proteomes" id="UP000018208"/>
    </source>
</evidence>
<accession>A0A9P8RXF7</accession>
<dbReference type="RefSeq" id="XP_067763344.1">
    <property type="nucleotide sequence ID" value="XM_067908523.1"/>
</dbReference>
<dbReference type="GeneID" id="94298705"/>
<proteinExistence type="predicted"/>
<keyword evidence="2" id="KW-1185">Reference proteome</keyword>
<protein>
    <submittedName>
        <fullName evidence="1">Uncharacterized protein</fullName>
    </submittedName>
</protein>
<name>A0A9P8RXF7_9EUKA</name>
<dbReference type="Proteomes" id="UP000018208">
    <property type="component" value="Unassembled WGS sequence"/>
</dbReference>
<dbReference type="KEGG" id="ssao:94298705"/>
<reference evidence="1 2" key="1">
    <citation type="journal article" date="2014" name="PLoS Genet.">
        <title>The Genome of Spironucleus salmonicida Highlights a Fish Pathogen Adapted to Fluctuating Environments.</title>
        <authorList>
            <person name="Xu F."/>
            <person name="Jerlstrom-Hultqvist J."/>
            <person name="Einarsson E."/>
            <person name="Astvaldsson A."/>
            <person name="Svard S.G."/>
            <person name="Andersson J.O."/>
        </authorList>
    </citation>
    <scope>NUCLEOTIDE SEQUENCE [LARGE SCALE GENOMIC DNA]</scope>
    <source>
        <strain evidence="1 2">ATCC 50377</strain>
    </source>
</reference>
<gene>
    <name evidence="1" type="ORF">SS50377_24682</name>
</gene>